<dbReference type="EMBL" id="CP002046">
    <property type="protein sequence ID" value="EAP86854.1"/>
    <property type="molecule type" value="Genomic_DNA"/>
</dbReference>
<dbReference type="Pfam" id="PF00561">
    <property type="entry name" value="Abhydrolase_1"/>
    <property type="match status" value="1"/>
</dbReference>
<dbReference type="InterPro" id="IPR029058">
    <property type="entry name" value="AB_hydrolase_fold"/>
</dbReference>
<name>A3UAL8_CROAH</name>
<proteinExistence type="inferred from homology"/>
<dbReference type="SUPFAM" id="SSF53474">
    <property type="entry name" value="alpha/beta-Hydrolases"/>
    <property type="match status" value="1"/>
</dbReference>
<feature type="domain" description="AB hydrolase-1" evidence="3">
    <location>
        <begin position="49"/>
        <end position="289"/>
    </location>
</feature>
<sequence length="306" mass="34135">MVNIPRLSIIIIAMMVFGNVGMLHSQHTDVILDVNSGKLHYQIYGEGSPILIINGGPGMNSEGFKPLAEELSKTNSVILYDQRGTGLSTLHDINSVTITINAMAEDIEVLRCHLNIDQWTVLGHSFGGMLAYYYTAKYPEHVSALIQSSSGGLDLTIIERLDIRGSLSQTQRDSLDYYTRKISNGDTSYATAYNRGKFLAPAYVYNSTYIPIVAKRLTQGNRAINSLVWQDLRRIEFSTASFFKTFKKPVLILHGKDDVVGLSIPEHAHNLIPNSELVILENCKHYGWLDAKTAYFNAINTFTKNL</sequence>
<gene>
    <name evidence="4" type="ordered locus">CA2559_12478</name>
</gene>
<evidence type="ECO:0000313" key="4">
    <source>
        <dbReference type="EMBL" id="EAP86854.1"/>
    </source>
</evidence>
<dbReference type="STRING" id="216432.CA2559_12478"/>
<dbReference type="Proteomes" id="UP000002297">
    <property type="component" value="Chromosome"/>
</dbReference>
<dbReference type="PANTHER" id="PTHR43798">
    <property type="entry name" value="MONOACYLGLYCEROL LIPASE"/>
    <property type="match status" value="1"/>
</dbReference>
<dbReference type="GO" id="GO:0016020">
    <property type="term" value="C:membrane"/>
    <property type="evidence" value="ECO:0007669"/>
    <property type="project" value="TreeGrafter"/>
</dbReference>
<dbReference type="KEGG" id="cat:CA2559_12478"/>
<dbReference type="InterPro" id="IPR050266">
    <property type="entry name" value="AB_hydrolase_sf"/>
</dbReference>
<dbReference type="PANTHER" id="PTHR43798:SF31">
    <property type="entry name" value="AB HYDROLASE SUPERFAMILY PROTEIN YCLE"/>
    <property type="match status" value="1"/>
</dbReference>
<dbReference type="PRINTS" id="PR00793">
    <property type="entry name" value="PROAMNOPTASE"/>
</dbReference>
<dbReference type="AlphaFoldDB" id="A3UAL8"/>
<evidence type="ECO:0000313" key="5">
    <source>
        <dbReference type="Proteomes" id="UP000002297"/>
    </source>
</evidence>
<dbReference type="eggNOG" id="COG2267">
    <property type="taxonomic scope" value="Bacteria"/>
</dbReference>
<evidence type="ECO:0000256" key="1">
    <source>
        <dbReference type="ARBA" id="ARBA00010088"/>
    </source>
</evidence>
<keyword evidence="5" id="KW-1185">Reference proteome</keyword>
<protein>
    <submittedName>
        <fullName evidence="4">Proline iminopeptidase, putative</fullName>
    </submittedName>
</protein>
<accession>A3UAL8</accession>
<dbReference type="InterPro" id="IPR002410">
    <property type="entry name" value="Peptidase_S33"/>
</dbReference>
<organism evidence="4 5">
    <name type="scientific">Croceibacter atlanticus (strain ATCC BAA-628 / JCM 21780 / CIP 108009 / IAM 15332 / KCTC 12090 / HTCC2559)</name>
    <dbReference type="NCBI Taxonomy" id="216432"/>
    <lineage>
        <taxon>Bacteria</taxon>
        <taxon>Pseudomonadati</taxon>
        <taxon>Bacteroidota</taxon>
        <taxon>Flavobacteriia</taxon>
        <taxon>Flavobacteriales</taxon>
        <taxon>Flavobacteriaceae</taxon>
        <taxon>Croceibacter</taxon>
    </lineage>
</organism>
<evidence type="ECO:0000259" key="3">
    <source>
        <dbReference type="Pfam" id="PF00561"/>
    </source>
</evidence>
<dbReference type="GeneID" id="89454210"/>
<reference evidence="4 5" key="1">
    <citation type="journal article" date="2010" name="J. Bacteriol.">
        <title>The complete genome sequence of Croceibacter atlanticus HTCC2559T.</title>
        <authorList>
            <person name="Oh H.M."/>
            <person name="Kang I."/>
            <person name="Ferriera S."/>
            <person name="Giovannoni S.J."/>
            <person name="Cho J.C."/>
        </authorList>
    </citation>
    <scope>NUCLEOTIDE SEQUENCE [LARGE SCALE GENOMIC DNA]</scope>
    <source>
        <strain evidence="5">ATCC BAA-628 / HTCC2559 / KCTC 12090</strain>
    </source>
</reference>
<dbReference type="HOGENOM" id="CLU_020336_50_0_10"/>
<dbReference type="Gene3D" id="3.40.50.1820">
    <property type="entry name" value="alpha/beta hydrolase"/>
    <property type="match status" value="1"/>
</dbReference>
<dbReference type="RefSeq" id="WP_013188235.1">
    <property type="nucleotide sequence ID" value="NC_014230.1"/>
</dbReference>
<evidence type="ECO:0000256" key="2">
    <source>
        <dbReference type="ARBA" id="ARBA00022801"/>
    </source>
</evidence>
<dbReference type="InterPro" id="IPR000073">
    <property type="entry name" value="AB_hydrolase_1"/>
</dbReference>
<dbReference type="GO" id="GO:0006508">
    <property type="term" value="P:proteolysis"/>
    <property type="evidence" value="ECO:0007669"/>
    <property type="project" value="InterPro"/>
</dbReference>
<dbReference type="GO" id="GO:0008233">
    <property type="term" value="F:peptidase activity"/>
    <property type="evidence" value="ECO:0007669"/>
    <property type="project" value="InterPro"/>
</dbReference>
<comment type="similarity">
    <text evidence="1">Belongs to the peptidase S33 family.</text>
</comment>
<dbReference type="PRINTS" id="PR00111">
    <property type="entry name" value="ABHYDROLASE"/>
</dbReference>
<keyword evidence="2" id="KW-0378">Hydrolase</keyword>
<dbReference type="ESTHER" id="croah-a3ual8">
    <property type="family name" value="Proline_iminopeptidase"/>
</dbReference>